<dbReference type="PIRSF" id="PIRSF036894">
    <property type="entry name" value="PMI_Firm_short"/>
    <property type="match status" value="1"/>
</dbReference>
<dbReference type="InterPro" id="IPR051804">
    <property type="entry name" value="Carb_Metab_Reg_Kinase/Isom"/>
</dbReference>
<evidence type="ECO:0000259" key="3">
    <source>
        <dbReference type="Pfam" id="PF20511"/>
    </source>
</evidence>
<dbReference type="Pfam" id="PF20511">
    <property type="entry name" value="PMI_typeI_cat"/>
    <property type="match status" value="1"/>
</dbReference>
<dbReference type="InterPro" id="IPR014628">
    <property type="entry name" value="Man6P_isomerase_Firm_short"/>
</dbReference>
<organism evidence="4 5">
    <name type="scientific">Psychroflexus salinarum</name>
    <dbReference type="NCBI Taxonomy" id="546024"/>
    <lineage>
        <taxon>Bacteria</taxon>
        <taxon>Pseudomonadati</taxon>
        <taxon>Bacteroidota</taxon>
        <taxon>Flavobacteriia</taxon>
        <taxon>Flavobacteriales</taxon>
        <taxon>Flavobacteriaceae</taxon>
        <taxon>Psychroflexus</taxon>
    </lineage>
</organism>
<evidence type="ECO:0000313" key="4">
    <source>
        <dbReference type="EMBL" id="MFD0931395.1"/>
    </source>
</evidence>
<keyword evidence="2" id="KW-0862">Zinc</keyword>
<dbReference type="EMBL" id="JBHTIV010000003">
    <property type="protein sequence ID" value="MFD0931395.1"/>
    <property type="molecule type" value="Genomic_DNA"/>
</dbReference>
<feature type="domain" description="Phosphomannose isomerase type I catalytic" evidence="3">
    <location>
        <begin position="6"/>
        <end position="113"/>
    </location>
</feature>
<gene>
    <name evidence="4" type="ORF">ACFQ0R_02170</name>
</gene>
<keyword evidence="4" id="KW-0413">Isomerase</keyword>
<evidence type="ECO:0000256" key="2">
    <source>
        <dbReference type="ARBA" id="ARBA00022833"/>
    </source>
</evidence>
<dbReference type="PANTHER" id="PTHR42742:SF3">
    <property type="entry name" value="FRUCTOKINASE"/>
    <property type="match status" value="1"/>
</dbReference>
<dbReference type="CDD" id="cd07010">
    <property type="entry name" value="cupin_PMI_type_I_N_bac"/>
    <property type="match status" value="1"/>
</dbReference>
<keyword evidence="5" id="KW-1185">Reference proteome</keyword>
<evidence type="ECO:0000256" key="1">
    <source>
        <dbReference type="ARBA" id="ARBA00022723"/>
    </source>
</evidence>
<evidence type="ECO:0000313" key="5">
    <source>
        <dbReference type="Proteomes" id="UP001597049"/>
    </source>
</evidence>
<comment type="caution">
    <text evidence="4">The sequence shown here is derived from an EMBL/GenBank/DDBJ whole genome shotgun (WGS) entry which is preliminary data.</text>
</comment>
<sequence length="322" mass="36982">MLYPLKFAPILKEKIWGGYRFHSKTHQNLGNKKIGESWEISGIKDDFSVVESGNLKGKNLEDLINEFKDQLLGKSVYERFKTEFPILIKFIEAEDNLSVQLHPDDQLAKRRHNSFGKTEMWYIIESESDAKLILDFKESISVSKFKDLQELGKLEQSLNSVHVKEGDAFFIKPGLVHAIGAGVLLAEIQQTSDITYRLYDWNRTDEEGNSRELHTDLALEAIDFSNKSDFKIQYDSKLNTKVSLADTPYFKTKFLEFTGRLRLNYSTIDSFVILMNVGLTEAIIIHQDREYKISSMETILIPACIDILEIKSRGTKLLEISI</sequence>
<accession>A0ABW3GNT6</accession>
<dbReference type="GO" id="GO:0016853">
    <property type="term" value="F:isomerase activity"/>
    <property type="evidence" value="ECO:0007669"/>
    <property type="project" value="UniProtKB-KW"/>
</dbReference>
<dbReference type="SUPFAM" id="SSF51182">
    <property type="entry name" value="RmlC-like cupins"/>
    <property type="match status" value="1"/>
</dbReference>
<dbReference type="InterPro" id="IPR011051">
    <property type="entry name" value="RmlC_Cupin_sf"/>
</dbReference>
<reference evidence="5" key="1">
    <citation type="journal article" date="2019" name="Int. J. Syst. Evol. Microbiol.">
        <title>The Global Catalogue of Microorganisms (GCM) 10K type strain sequencing project: providing services to taxonomists for standard genome sequencing and annotation.</title>
        <authorList>
            <consortium name="The Broad Institute Genomics Platform"/>
            <consortium name="The Broad Institute Genome Sequencing Center for Infectious Disease"/>
            <person name="Wu L."/>
            <person name="Ma J."/>
        </authorList>
    </citation>
    <scope>NUCLEOTIDE SEQUENCE [LARGE SCALE GENOMIC DNA]</scope>
    <source>
        <strain evidence="5">CCUG 56752</strain>
    </source>
</reference>
<dbReference type="InterPro" id="IPR014710">
    <property type="entry name" value="RmlC-like_jellyroll"/>
</dbReference>
<protein>
    <submittedName>
        <fullName evidence="4">Type I phosphomannose isomerase catalytic subunit</fullName>
    </submittedName>
</protein>
<dbReference type="Proteomes" id="UP001597049">
    <property type="component" value="Unassembled WGS sequence"/>
</dbReference>
<dbReference type="PANTHER" id="PTHR42742">
    <property type="entry name" value="TRANSCRIPTIONAL REPRESSOR MPRA"/>
    <property type="match status" value="1"/>
</dbReference>
<proteinExistence type="predicted"/>
<dbReference type="InterPro" id="IPR046457">
    <property type="entry name" value="PMI_typeI_cat"/>
</dbReference>
<keyword evidence="1" id="KW-0479">Metal-binding</keyword>
<dbReference type="Gene3D" id="2.60.120.10">
    <property type="entry name" value="Jelly Rolls"/>
    <property type="match status" value="2"/>
</dbReference>
<dbReference type="RefSeq" id="WP_379656728.1">
    <property type="nucleotide sequence ID" value="NZ_JBHTIV010000003.1"/>
</dbReference>
<name>A0ABW3GNT6_9FLAO</name>